<dbReference type="EMBL" id="JAZDQT010000001">
    <property type="protein sequence ID" value="MEE1944958.1"/>
    <property type="molecule type" value="Genomic_DNA"/>
</dbReference>
<dbReference type="InterPro" id="IPR019665">
    <property type="entry name" value="OxRdtase/DH_put_Rossmann_dom"/>
</dbReference>
<protein>
    <submittedName>
        <fullName evidence="3">DUF2520 domain-containing protein</fullName>
    </submittedName>
</protein>
<dbReference type="Pfam" id="PF10727">
    <property type="entry name" value="Rossmann-like"/>
    <property type="match status" value="1"/>
</dbReference>
<dbReference type="InterPro" id="IPR018931">
    <property type="entry name" value="DUF2520"/>
</dbReference>
<evidence type="ECO:0000313" key="3">
    <source>
        <dbReference type="EMBL" id="MEE1944958.1"/>
    </source>
</evidence>
<gene>
    <name evidence="3" type="ORF">VRU48_07565</name>
</gene>
<sequence>MKIVIIGSGNVATHLAIALKKAGLPVAQVWSYHYVNAVQLANQVGAQAIAKLDEVDHQAALCLIAVKDDAVAGIAEQLAGFKGLVAHTCGAVPMSVFAGKFANYGVFYPLQTFSKSKALNFDDIPLCLEANSEASMQLLKQVAIKLSNRVLEVDSDKRKILHLAAVFACNFTNHLYALGEQLLEANGLEFDILRPLINETASKVQHALPLAVQTGPAIRSDEQTLKAHQELLLQHPHLLEIYRTLSESIKKTKS</sequence>
<feature type="domain" description="Putative oxidoreductase/dehydrogenase Rossmann-like" evidence="1">
    <location>
        <begin position="2"/>
        <end position="98"/>
    </location>
</feature>
<evidence type="ECO:0000313" key="4">
    <source>
        <dbReference type="Proteomes" id="UP001336835"/>
    </source>
</evidence>
<feature type="domain" description="DUF2520" evidence="2">
    <location>
        <begin position="124"/>
        <end position="249"/>
    </location>
</feature>
<dbReference type="PANTHER" id="PTHR40459:SF1">
    <property type="entry name" value="CONSERVED HYPOTHETICAL ALANINE AND LEUCINE RICH PROTEIN"/>
    <property type="match status" value="1"/>
</dbReference>
<evidence type="ECO:0000259" key="2">
    <source>
        <dbReference type="Pfam" id="PF10728"/>
    </source>
</evidence>
<proteinExistence type="predicted"/>
<dbReference type="PANTHER" id="PTHR40459">
    <property type="entry name" value="CONSERVED HYPOTHETICAL ALANINE AND LEUCINE RICH PROTEIN"/>
    <property type="match status" value="1"/>
</dbReference>
<accession>A0ABU7I660</accession>
<dbReference type="InterPro" id="IPR008927">
    <property type="entry name" value="6-PGluconate_DH-like_C_sf"/>
</dbReference>
<dbReference type="Pfam" id="PF10728">
    <property type="entry name" value="DUF2520"/>
    <property type="match status" value="1"/>
</dbReference>
<dbReference type="InterPro" id="IPR037108">
    <property type="entry name" value="TM1727-like_C_sf"/>
</dbReference>
<evidence type="ECO:0000259" key="1">
    <source>
        <dbReference type="Pfam" id="PF10727"/>
    </source>
</evidence>
<dbReference type="Proteomes" id="UP001336835">
    <property type="component" value="Unassembled WGS sequence"/>
</dbReference>
<dbReference type="SUPFAM" id="SSF48179">
    <property type="entry name" value="6-phosphogluconate dehydrogenase C-terminal domain-like"/>
    <property type="match status" value="1"/>
</dbReference>
<reference evidence="3 4" key="1">
    <citation type="submission" date="2024-01" db="EMBL/GenBank/DDBJ databases">
        <title>Pedobacter sp. nov., isolated from fresh soil.</title>
        <authorList>
            <person name="Le N.T.T."/>
        </authorList>
    </citation>
    <scope>NUCLEOTIDE SEQUENCE [LARGE SCALE GENOMIC DNA]</scope>
    <source>
        <strain evidence="3 4">KR3-3</strain>
    </source>
</reference>
<dbReference type="Gene3D" id="3.40.50.720">
    <property type="entry name" value="NAD(P)-binding Rossmann-like Domain"/>
    <property type="match status" value="1"/>
</dbReference>
<dbReference type="RefSeq" id="WP_330107314.1">
    <property type="nucleotide sequence ID" value="NZ_JAZDQT010000001.1"/>
</dbReference>
<name>A0ABU7I660_9SPHI</name>
<keyword evidence="4" id="KW-1185">Reference proteome</keyword>
<dbReference type="Gene3D" id="1.10.1040.20">
    <property type="entry name" value="ProC-like, C-terminal domain"/>
    <property type="match status" value="1"/>
</dbReference>
<dbReference type="InterPro" id="IPR036291">
    <property type="entry name" value="NAD(P)-bd_dom_sf"/>
</dbReference>
<comment type="caution">
    <text evidence="3">The sequence shown here is derived from an EMBL/GenBank/DDBJ whole genome shotgun (WGS) entry which is preliminary data.</text>
</comment>
<dbReference type="SUPFAM" id="SSF51735">
    <property type="entry name" value="NAD(P)-binding Rossmann-fold domains"/>
    <property type="match status" value="1"/>
</dbReference>
<organism evidence="3 4">
    <name type="scientific">Pedobacter albus</name>
    <dbReference type="NCBI Taxonomy" id="3113905"/>
    <lineage>
        <taxon>Bacteria</taxon>
        <taxon>Pseudomonadati</taxon>
        <taxon>Bacteroidota</taxon>
        <taxon>Sphingobacteriia</taxon>
        <taxon>Sphingobacteriales</taxon>
        <taxon>Sphingobacteriaceae</taxon>
        <taxon>Pedobacter</taxon>
    </lineage>
</organism>